<gene>
    <name evidence="1" type="ORF">DHETER_LOCUS537</name>
</gene>
<evidence type="ECO:0000313" key="2">
    <source>
        <dbReference type="Proteomes" id="UP000789702"/>
    </source>
</evidence>
<name>A0ACA9K0X6_9GLOM</name>
<proteinExistence type="predicted"/>
<evidence type="ECO:0000313" key="1">
    <source>
        <dbReference type="EMBL" id="CAG8445515.1"/>
    </source>
</evidence>
<organism evidence="1 2">
    <name type="scientific">Dentiscutata heterogama</name>
    <dbReference type="NCBI Taxonomy" id="1316150"/>
    <lineage>
        <taxon>Eukaryota</taxon>
        <taxon>Fungi</taxon>
        <taxon>Fungi incertae sedis</taxon>
        <taxon>Mucoromycota</taxon>
        <taxon>Glomeromycotina</taxon>
        <taxon>Glomeromycetes</taxon>
        <taxon>Diversisporales</taxon>
        <taxon>Gigasporaceae</taxon>
        <taxon>Dentiscutata</taxon>
    </lineage>
</organism>
<accession>A0ACA9K0X6</accession>
<keyword evidence="2" id="KW-1185">Reference proteome</keyword>
<dbReference type="Proteomes" id="UP000789702">
    <property type="component" value="Unassembled WGS sequence"/>
</dbReference>
<sequence>MSESKNLDHGLLFSEQGVQTADEAAYNSKIQPEFLKLGCQVKLILSTKRNDSFLLYNNIDPSDIDPEHNSLISNINEFFSNESNKLHVYLGIMCPRAELNFKDRKLEPSKELTNAVNTAIQHHNPYQELSKVFKTYGYFLPKSIILGHKAYRSCYLIMKDDSCQLLDQKDFDSVKYSNNNDILNQWEEYIRLHDPGTSTKDGNGIIMRDKNDFDTSFLTSINNDKIMKDGLEEWVKSCFESKIDSWKVISWKGLYPLYEIFDKELQKEIKSLLEIDDQAEKLKERVLLTGLIPIKDSTYHYHVKFSDHFGFNLSSDSYKIFGKLITQNGKSLDTSVIKFQSMSISGFSAIIENFYTNKKSTGSHITWIMIGIPSEIGYFSPHTRNISVQNLGCHLFKCNNIYKYPLDVPEDLPANSVVYVSVLHPSSHCGMKFTFQNEIGNGNIINIHLSNDDKNDSNT</sequence>
<protein>
    <submittedName>
        <fullName evidence="1">135_t:CDS:1</fullName>
    </submittedName>
</protein>
<comment type="caution">
    <text evidence="1">The sequence shown here is derived from an EMBL/GenBank/DDBJ whole genome shotgun (WGS) entry which is preliminary data.</text>
</comment>
<reference evidence="1" key="1">
    <citation type="submission" date="2021-06" db="EMBL/GenBank/DDBJ databases">
        <authorList>
            <person name="Kallberg Y."/>
            <person name="Tangrot J."/>
            <person name="Rosling A."/>
        </authorList>
    </citation>
    <scope>NUCLEOTIDE SEQUENCE</scope>
    <source>
        <strain evidence="1">IL203A</strain>
    </source>
</reference>
<dbReference type="EMBL" id="CAJVPU010000273">
    <property type="protein sequence ID" value="CAG8445515.1"/>
    <property type="molecule type" value="Genomic_DNA"/>
</dbReference>